<dbReference type="AlphaFoldDB" id="A0A840V598"/>
<dbReference type="Proteomes" id="UP000557717">
    <property type="component" value="Unassembled WGS sequence"/>
</dbReference>
<accession>A0A840V598</accession>
<evidence type="ECO:0000313" key="1">
    <source>
        <dbReference type="EMBL" id="MBB5352206.1"/>
    </source>
</evidence>
<evidence type="ECO:0000313" key="2">
    <source>
        <dbReference type="Proteomes" id="UP000557717"/>
    </source>
</evidence>
<gene>
    <name evidence="1" type="ORF">HNR46_002449</name>
</gene>
<proteinExistence type="predicted"/>
<dbReference type="InterPro" id="IPR026406">
    <property type="entry name" value="Ver/Plancto_CHP"/>
</dbReference>
<name>A0A840V598_9BACT</name>
<organism evidence="1 2">
    <name type="scientific">Haloferula luteola</name>
    <dbReference type="NCBI Taxonomy" id="595692"/>
    <lineage>
        <taxon>Bacteria</taxon>
        <taxon>Pseudomonadati</taxon>
        <taxon>Verrucomicrobiota</taxon>
        <taxon>Verrucomicrobiia</taxon>
        <taxon>Verrucomicrobiales</taxon>
        <taxon>Verrucomicrobiaceae</taxon>
        <taxon>Haloferula</taxon>
    </lineage>
</organism>
<dbReference type="EMBL" id="JACHFD010000011">
    <property type="protein sequence ID" value="MBB5352206.1"/>
    <property type="molecule type" value="Genomic_DNA"/>
</dbReference>
<reference evidence="1 2" key="1">
    <citation type="submission" date="2020-08" db="EMBL/GenBank/DDBJ databases">
        <title>Genomic Encyclopedia of Type Strains, Phase IV (KMG-IV): sequencing the most valuable type-strain genomes for metagenomic binning, comparative biology and taxonomic classification.</title>
        <authorList>
            <person name="Goeker M."/>
        </authorList>
    </citation>
    <scope>NUCLEOTIDE SEQUENCE [LARGE SCALE GENOMIC DNA]</scope>
    <source>
        <strain evidence="1 2">YC6886</strain>
    </source>
</reference>
<comment type="caution">
    <text evidence="1">The sequence shown here is derived from an EMBL/GenBank/DDBJ whole genome shotgun (WGS) entry which is preliminary data.</text>
</comment>
<keyword evidence="2" id="KW-1185">Reference proteome</keyword>
<protein>
    <submittedName>
        <fullName evidence="1">Putative repeat protein (TIGR04138 family)</fullName>
    </submittedName>
</protein>
<dbReference type="NCBIfam" id="TIGR04138">
    <property type="entry name" value="Plancto_Ver_chp"/>
    <property type="match status" value="1"/>
</dbReference>
<dbReference type="RefSeq" id="WP_184019044.1">
    <property type="nucleotide sequence ID" value="NZ_JACHFD010000011.1"/>
</dbReference>
<sequence>MQPAQFESAVENIYRRDSRFDPQAYLFLKESLDFTLKRAAETNSGRARHVSGVELLGGFRDLALQEFGPMASTLMEDWGLSQTRHVGEMVFHLIEEQMFGKQDSDKLEDFEHVFDFHEAFEVPYIPKSRLASKTH</sequence>